<name>A0ABU9UWU8_9GAMM</name>
<proteinExistence type="predicted"/>
<sequence>MPKNKTVKASEGFPSVKVSVQLSGENNRKIQTLRISRGGKETKAELTEILLNEYLNTLP</sequence>
<comment type="caution">
    <text evidence="1">The sequence shown here is derived from an EMBL/GenBank/DDBJ whole genome shotgun (WGS) entry which is preliminary data.</text>
</comment>
<gene>
    <name evidence="1" type="ORF">AAGS29_19145</name>
</gene>
<protein>
    <submittedName>
        <fullName evidence="1">Uncharacterized protein</fullName>
    </submittedName>
</protein>
<dbReference type="Proteomes" id="UP001489333">
    <property type="component" value="Unassembled WGS sequence"/>
</dbReference>
<organism evidence="1 2">
    <name type="scientific">Shewanella vaxholmensis</name>
    <dbReference type="NCBI Taxonomy" id="3063535"/>
    <lineage>
        <taxon>Bacteria</taxon>
        <taxon>Pseudomonadati</taxon>
        <taxon>Pseudomonadota</taxon>
        <taxon>Gammaproteobacteria</taxon>
        <taxon>Alteromonadales</taxon>
        <taxon>Shewanellaceae</taxon>
        <taxon>Shewanella</taxon>
    </lineage>
</organism>
<accession>A0ABU9UWU8</accession>
<reference evidence="1 2" key="1">
    <citation type="submission" date="2024-04" db="EMBL/GenBank/DDBJ databases">
        <title>Novel Shewanella species isolated from Baltic Sea sediments.</title>
        <authorList>
            <person name="Martin-Rodriguez A.J."/>
            <person name="Fernandez-Juarez V."/>
            <person name="Valeriano V.D."/>
            <person name="Mihindukulasooriya I."/>
            <person name="Ceresnova L."/>
            <person name="Joffre E."/>
            <person name="Jensie-Markopoulos S."/>
            <person name="Moore E.R.B."/>
            <person name="Sjoling A."/>
        </authorList>
    </citation>
    <scope>NUCLEOTIDE SEQUENCE [LARGE SCALE GENOMIC DNA]</scope>
    <source>
        <strain evidence="1 2">VAX-SP0-0CM-1</strain>
    </source>
</reference>
<evidence type="ECO:0000313" key="1">
    <source>
        <dbReference type="EMBL" id="MEM6250716.1"/>
    </source>
</evidence>
<dbReference type="RefSeq" id="WP_048908719.1">
    <property type="nucleotide sequence ID" value="NZ_JBCHKU010000034.1"/>
</dbReference>
<keyword evidence="2" id="KW-1185">Reference proteome</keyword>
<dbReference type="EMBL" id="JBCHKU010000034">
    <property type="protein sequence ID" value="MEM6250716.1"/>
    <property type="molecule type" value="Genomic_DNA"/>
</dbReference>
<evidence type="ECO:0000313" key="2">
    <source>
        <dbReference type="Proteomes" id="UP001489333"/>
    </source>
</evidence>